<dbReference type="InterPro" id="IPR046335">
    <property type="entry name" value="LacI/GalR-like_sensor"/>
</dbReference>
<dbReference type="STRING" id="1513896.SAMN05660841_00709"/>
<evidence type="ECO:0000313" key="8">
    <source>
        <dbReference type="Proteomes" id="UP000190150"/>
    </source>
</evidence>
<dbReference type="InterPro" id="IPR010982">
    <property type="entry name" value="Lambda_DNA-bd_dom_sf"/>
</dbReference>
<proteinExistence type="predicted"/>
<sequence length="345" mass="38859">MAKITLKELAQKLKLSPSTISKALNDSYEISEDTKAKVRELAEKYNYQPNPLAKYLKLGKTNSIGVLLPSIRTPFAAQLVQYLHQEAIQNSYNIILMQSIDKEEEEERALKTLTNQGVDGIIIAPVSETSNLSLIANIHENICPVVIFDRIHYNLDTHKVGIDNIESTYRATEELIKINRNRIIVLCGQNIGVTQYRLEGHKKALEDYNIPINENHLIYIDYSKSLKKIDDDLEKIISECMTSQDVPNAIIGTTETLTTRVLGVLADLKIRVPEDIAVIGFSNIEFANSLNPALSTIHQPTEEMASTALQLLLNLINSKRDRSQIEFQTVLLETTIQLRKSTMLT</sequence>
<dbReference type="OrthoDB" id="9803256at2"/>
<keyword evidence="1" id="KW-0678">Repressor</keyword>
<evidence type="ECO:0000313" key="7">
    <source>
        <dbReference type="EMBL" id="SKB46947.1"/>
    </source>
</evidence>
<dbReference type="Gene3D" id="3.40.50.2300">
    <property type="match status" value="2"/>
</dbReference>
<name>A0A1T5BIP7_9SPHI</name>
<dbReference type="InterPro" id="IPR028082">
    <property type="entry name" value="Peripla_BP_I"/>
</dbReference>
<dbReference type="GO" id="GO:0000976">
    <property type="term" value="F:transcription cis-regulatory region binding"/>
    <property type="evidence" value="ECO:0007669"/>
    <property type="project" value="TreeGrafter"/>
</dbReference>
<evidence type="ECO:0000256" key="2">
    <source>
        <dbReference type="ARBA" id="ARBA00023015"/>
    </source>
</evidence>
<reference evidence="8" key="1">
    <citation type="submission" date="2017-02" db="EMBL/GenBank/DDBJ databases">
        <authorList>
            <person name="Varghese N."/>
            <person name="Submissions S."/>
        </authorList>
    </citation>
    <scope>NUCLEOTIDE SEQUENCE [LARGE SCALE GENOMIC DNA]</scope>
    <source>
        <strain evidence="8">DSM 24091</strain>
    </source>
</reference>
<dbReference type="SUPFAM" id="SSF53822">
    <property type="entry name" value="Periplasmic binding protein-like I"/>
    <property type="match status" value="1"/>
</dbReference>
<dbReference type="InterPro" id="IPR001387">
    <property type="entry name" value="Cro/C1-type_HTH"/>
</dbReference>
<dbReference type="EMBL" id="FUZF01000002">
    <property type="protein sequence ID" value="SKB46947.1"/>
    <property type="molecule type" value="Genomic_DNA"/>
</dbReference>
<dbReference type="GO" id="GO:0003700">
    <property type="term" value="F:DNA-binding transcription factor activity"/>
    <property type="evidence" value="ECO:0007669"/>
    <property type="project" value="TreeGrafter"/>
</dbReference>
<dbReference type="CDD" id="cd01392">
    <property type="entry name" value="HTH_LacI"/>
    <property type="match status" value="1"/>
</dbReference>
<evidence type="ECO:0000259" key="5">
    <source>
        <dbReference type="PROSITE" id="PS50932"/>
    </source>
</evidence>
<dbReference type="PROSITE" id="PS50943">
    <property type="entry name" value="HTH_CROC1"/>
    <property type="match status" value="1"/>
</dbReference>
<evidence type="ECO:0000256" key="3">
    <source>
        <dbReference type="ARBA" id="ARBA00023125"/>
    </source>
</evidence>
<keyword evidence="2" id="KW-0805">Transcription regulation</keyword>
<evidence type="ECO:0000256" key="1">
    <source>
        <dbReference type="ARBA" id="ARBA00022491"/>
    </source>
</evidence>
<feature type="domain" description="HTH lacI-type" evidence="5">
    <location>
        <begin position="4"/>
        <end position="58"/>
    </location>
</feature>
<dbReference type="InterPro" id="IPR000843">
    <property type="entry name" value="HTH_LacI"/>
</dbReference>
<evidence type="ECO:0000259" key="6">
    <source>
        <dbReference type="PROSITE" id="PS50943"/>
    </source>
</evidence>
<dbReference type="CDD" id="cd06267">
    <property type="entry name" value="PBP1_LacI_sugar_binding-like"/>
    <property type="match status" value="1"/>
</dbReference>
<dbReference type="PANTHER" id="PTHR30146">
    <property type="entry name" value="LACI-RELATED TRANSCRIPTIONAL REPRESSOR"/>
    <property type="match status" value="1"/>
</dbReference>
<keyword evidence="3" id="KW-0238">DNA-binding</keyword>
<gene>
    <name evidence="7" type="ORF">SAMN05660841_00709</name>
</gene>
<dbReference type="SMART" id="SM00354">
    <property type="entry name" value="HTH_LACI"/>
    <property type="match status" value="1"/>
</dbReference>
<dbReference type="SUPFAM" id="SSF47413">
    <property type="entry name" value="lambda repressor-like DNA-binding domains"/>
    <property type="match status" value="1"/>
</dbReference>
<accession>A0A1T5BIP7</accession>
<dbReference type="Pfam" id="PF00356">
    <property type="entry name" value="LacI"/>
    <property type="match status" value="1"/>
</dbReference>
<dbReference type="Gene3D" id="1.10.260.40">
    <property type="entry name" value="lambda repressor-like DNA-binding domains"/>
    <property type="match status" value="1"/>
</dbReference>
<keyword evidence="4" id="KW-0804">Transcription</keyword>
<keyword evidence="8" id="KW-1185">Reference proteome</keyword>
<dbReference type="Pfam" id="PF13377">
    <property type="entry name" value="Peripla_BP_3"/>
    <property type="match status" value="1"/>
</dbReference>
<dbReference type="PROSITE" id="PS50932">
    <property type="entry name" value="HTH_LACI_2"/>
    <property type="match status" value="1"/>
</dbReference>
<feature type="domain" description="HTH cro/C1-type" evidence="6">
    <location>
        <begin position="2"/>
        <end position="52"/>
    </location>
</feature>
<dbReference type="PANTHER" id="PTHR30146:SF148">
    <property type="entry name" value="HTH-TYPE TRANSCRIPTIONAL REPRESSOR PURR-RELATED"/>
    <property type="match status" value="1"/>
</dbReference>
<dbReference type="Proteomes" id="UP000190150">
    <property type="component" value="Unassembled WGS sequence"/>
</dbReference>
<dbReference type="AlphaFoldDB" id="A0A1T5BIP7"/>
<organism evidence="7 8">
    <name type="scientific">Sphingobacterium nematocida</name>
    <dbReference type="NCBI Taxonomy" id="1513896"/>
    <lineage>
        <taxon>Bacteria</taxon>
        <taxon>Pseudomonadati</taxon>
        <taxon>Bacteroidota</taxon>
        <taxon>Sphingobacteriia</taxon>
        <taxon>Sphingobacteriales</taxon>
        <taxon>Sphingobacteriaceae</taxon>
        <taxon>Sphingobacterium</taxon>
    </lineage>
</organism>
<protein>
    <submittedName>
        <fullName evidence="7">Transcriptional regulator, LacI family</fullName>
    </submittedName>
</protein>
<evidence type="ECO:0000256" key="4">
    <source>
        <dbReference type="ARBA" id="ARBA00023163"/>
    </source>
</evidence>
<dbReference type="RefSeq" id="WP_079641260.1">
    <property type="nucleotide sequence ID" value="NZ_FUZF01000002.1"/>
</dbReference>